<keyword evidence="1" id="KW-0934">Plastid</keyword>
<gene>
    <name evidence="1" type="primary">orf59</name>
</gene>
<keyword evidence="1" id="KW-0150">Chloroplast</keyword>
<sequence>MIIINYKYSRKFKTFMSNKHVFYLLGNYYIYNKNIDKIKTNYNLKNIYFKSVNEIIRD</sequence>
<evidence type="ECO:0000313" key="1">
    <source>
        <dbReference type="EMBL" id="ARX96168.1"/>
    </source>
</evidence>
<dbReference type="AlphaFoldDB" id="A0A1Z1XBF6"/>
<protein>
    <submittedName>
        <fullName evidence="1">Uncharacterized protein</fullName>
    </submittedName>
</protein>
<name>A0A1Z1XBF6_9RHOD</name>
<dbReference type="GeneID" id="33366737"/>
<dbReference type="EMBL" id="KY083067">
    <property type="protein sequence ID" value="ARX96168.1"/>
    <property type="molecule type" value="Genomic_DNA"/>
</dbReference>
<accession>A0A1Z1XBF6</accession>
<dbReference type="RefSeq" id="YP_009402710.1">
    <property type="nucleotide sequence ID" value="NC_035350.1"/>
</dbReference>
<organism evidence="1">
    <name type="scientific">Compsopogon caeruleus</name>
    <dbReference type="NCBI Taxonomy" id="31354"/>
    <lineage>
        <taxon>Eukaryota</taxon>
        <taxon>Rhodophyta</taxon>
        <taxon>Compsopogonophyceae</taxon>
        <taxon>Compsopogonales</taxon>
        <taxon>Compsopogonaceae</taxon>
        <taxon>Compsopogon</taxon>
    </lineage>
</organism>
<reference evidence="1" key="1">
    <citation type="submission" date="2016-11" db="EMBL/GenBank/DDBJ databases">
        <title>Chloroplast genome of compsopogon caeruleus.</title>
        <authorList>
            <person name="Nan F."/>
        </authorList>
    </citation>
    <scope>NUCLEOTIDE SEQUENCE</scope>
</reference>
<geneLocation type="chloroplast" evidence="1"/>
<proteinExistence type="predicted"/>